<evidence type="ECO:0000259" key="5">
    <source>
        <dbReference type="Pfam" id="PF01229"/>
    </source>
</evidence>
<protein>
    <submittedName>
        <fullName evidence="6">Glycoside hydrolase family 39</fullName>
    </submittedName>
</protein>
<accession>F8N7G2</accession>
<name>F8N7G2_9BACT</name>
<gene>
    <name evidence="6" type="ORF">Premu_0937</name>
</gene>
<dbReference type="Gene3D" id="3.20.20.80">
    <property type="entry name" value="Glycosidases"/>
    <property type="match status" value="1"/>
</dbReference>
<dbReference type="EMBL" id="GL945017">
    <property type="protein sequence ID" value="EGN56389.1"/>
    <property type="molecule type" value="Genomic_DNA"/>
</dbReference>
<dbReference type="InterPro" id="IPR049166">
    <property type="entry name" value="GH39_cat"/>
</dbReference>
<keyword evidence="2 6" id="KW-0378">Hydrolase</keyword>
<dbReference type="PANTHER" id="PTHR12631">
    <property type="entry name" value="ALPHA-L-IDURONIDASE"/>
    <property type="match status" value="1"/>
</dbReference>
<proteinExistence type="inferred from homology"/>
<evidence type="ECO:0000256" key="1">
    <source>
        <dbReference type="ARBA" id="ARBA00008875"/>
    </source>
</evidence>
<dbReference type="Proteomes" id="UP000002772">
    <property type="component" value="Unassembled WGS sequence"/>
</dbReference>
<evidence type="ECO:0000256" key="2">
    <source>
        <dbReference type="ARBA" id="ARBA00022801"/>
    </source>
</evidence>
<feature type="domain" description="Glycosyl hydrolases family 39 N-terminal catalytic" evidence="5">
    <location>
        <begin position="100"/>
        <end position="268"/>
    </location>
</feature>
<keyword evidence="3" id="KW-0326">Glycosidase</keyword>
<dbReference type="Pfam" id="PF01229">
    <property type="entry name" value="Glyco_hydro_39"/>
    <property type="match status" value="1"/>
</dbReference>
<dbReference type="GO" id="GO:0004553">
    <property type="term" value="F:hydrolase activity, hydrolyzing O-glycosyl compounds"/>
    <property type="evidence" value="ECO:0007669"/>
    <property type="project" value="TreeGrafter"/>
</dbReference>
<evidence type="ECO:0000256" key="4">
    <source>
        <dbReference type="SAM" id="SignalP"/>
    </source>
</evidence>
<evidence type="ECO:0000256" key="3">
    <source>
        <dbReference type="ARBA" id="ARBA00023295"/>
    </source>
</evidence>
<dbReference type="OrthoDB" id="912485at2"/>
<feature type="signal peptide" evidence="4">
    <location>
        <begin position="1"/>
        <end position="20"/>
    </location>
</feature>
<sequence>MNLRIKISTMAFSFTFLAFASMPREAKADIVIYPSEFVGSIKLMNAINNGPVKAGSEQTRGNFDAYRAAHIPYARTHDASFCAAYGGEHSVDISAIFPDFNKKVTDEKAYDFTLTDLYLKSIQDAGTGIFFRLGQKIEHAPKKYYILPPKDFKKWAQICEHIIRHYTEGWNNGYKWNIKYWEIWNEPDLDYDHDAWKTNPKTWGGSQAQFFEFYKTVALHLKKSFPHLKIGGPALCYNDKWAEAFLQYMQQNNISIDFFSWHSYSRTPEEIANNADKKKQLLIKYGYGNSESILDEWNYVKGWTADFPYTVNVIKGQKGAAFTAGVMNACQQKPVDMLMYYDAQPTIFNGLFDLYSFAPNQCYYSFYAWNKLVEFGQQVKATGDYDDIYFTAACKDGKIRLMVVRYNDDDNQTAAEKVTVRLASRAIRQAISHVTDGVHLYTEVPVDIKDGTIELWMEANSFTLLELE</sequence>
<feature type="chain" id="PRO_5003380942" evidence="4">
    <location>
        <begin position="21"/>
        <end position="468"/>
    </location>
</feature>
<evidence type="ECO:0000313" key="6">
    <source>
        <dbReference type="EMBL" id="EGN56389.1"/>
    </source>
</evidence>
<comment type="similarity">
    <text evidence="1">Belongs to the glycosyl hydrolase 39 family.</text>
</comment>
<dbReference type="STRING" id="688246.Premu_0937"/>
<organism evidence="6 7">
    <name type="scientific">Hallella multisaccharivorax DSM 17128</name>
    <dbReference type="NCBI Taxonomy" id="688246"/>
    <lineage>
        <taxon>Bacteria</taxon>
        <taxon>Pseudomonadati</taxon>
        <taxon>Bacteroidota</taxon>
        <taxon>Bacteroidia</taxon>
        <taxon>Bacteroidales</taxon>
        <taxon>Prevotellaceae</taxon>
        <taxon>Hallella</taxon>
    </lineage>
</organism>
<evidence type="ECO:0000313" key="7">
    <source>
        <dbReference type="Proteomes" id="UP000002772"/>
    </source>
</evidence>
<dbReference type="AlphaFoldDB" id="F8N7G2"/>
<dbReference type="eggNOG" id="COG3664">
    <property type="taxonomic scope" value="Bacteria"/>
</dbReference>
<dbReference type="SUPFAM" id="SSF51445">
    <property type="entry name" value="(Trans)glycosidases"/>
    <property type="match status" value="1"/>
</dbReference>
<dbReference type="InterPro" id="IPR017853">
    <property type="entry name" value="GH"/>
</dbReference>
<dbReference type="HOGENOM" id="CLU_583764_0_0_10"/>
<keyword evidence="4" id="KW-0732">Signal</keyword>
<reference evidence="7" key="1">
    <citation type="journal article" date="2011" name="Stand. Genomic Sci.">
        <title>Non-contiguous finished genome sequence of the opportunistic oral pathogen Prevotella multisaccharivorax type strain (PPPA20).</title>
        <authorList>
            <person name="Pati A."/>
            <person name="Gronow S."/>
            <person name="Lu M."/>
            <person name="Lapidus A."/>
            <person name="Nolan M."/>
            <person name="Lucas S."/>
            <person name="Hammon N."/>
            <person name="Deshpande S."/>
            <person name="Cheng J.F."/>
            <person name="Tapia R."/>
            <person name="Han C."/>
            <person name="Goodwin L."/>
            <person name="Pitluck S."/>
            <person name="Liolios K."/>
            <person name="Pagani I."/>
            <person name="Mavromatis K."/>
            <person name="Mikhailova N."/>
            <person name="Huntemann M."/>
            <person name="Chen A."/>
            <person name="Palaniappan K."/>
            <person name="Land M."/>
            <person name="Hauser L."/>
            <person name="Detter J.C."/>
            <person name="Brambilla E.M."/>
            <person name="Rohde M."/>
            <person name="Goker M."/>
            <person name="Woyke T."/>
            <person name="Bristow J."/>
            <person name="Eisen J.A."/>
            <person name="Markowitz V."/>
            <person name="Hugenholtz P."/>
            <person name="Kyrpides N.C."/>
            <person name="Klenk H.P."/>
            <person name="Ivanova N."/>
        </authorList>
    </citation>
    <scope>NUCLEOTIDE SEQUENCE [LARGE SCALE GENOMIC DNA]</scope>
    <source>
        <strain evidence="7">DSM 17128</strain>
    </source>
</reference>
<dbReference type="PANTHER" id="PTHR12631:SF10">
    <property type="entry name" value="BETA-XYLOSIDASE-LIKE PROTEIN-RELATED"/>
    <property type="match status" value="1"/>
</dbReference>
<dbReference type="InterPro" id="IPR051923">
    <property type="entry name" value="Glycosyl_Hydrolase_39"/>
</dbReference>
<keyword evidence="7" id="KW-1185">Reference proteome</keyword>